<evidence type="ECO:0000313" key="2">
    <source>
        <dbReference type="EMBL" id="CAK0793067.1"/>
    </source>
</evidence>
<name>A0ABN9PKC3_9DINO</name>
<reference evidence="2" key="1">
    <citation type="submission" date="2023-10" db="EMBL/GenBank/DDBJ databases">
        <authorList>
            <person name="Chen Y."/>
            <person name="Shah S."/>
            <person name="Dougan E. K."/>
            <person name="Thang M."/>
            <person name="Chan C."/>
        </authorList>
    </citation>
    <scope>NUCLEOTIDE SEQUENCE [LARGE SCALE GENOMIC DNA]</scope>
</reference>
<sequence>MRLASLQYQGPFSPSALPPCVLEAVCPPAWLRSGDPGEDCPPCPEAPPCPSTPAVCPAVDLVPVATEEDPVGVFQSAVPGLLVALLLEAGRCARRWCGSARRRAEITTVVEDGVAPARRGAGVVEAFPDQPIKRPASAPSVRKNLVRSSGDSRRLRGLLRSKILGESDRVAHELRVLCDILSWAAMYDQVNLGGLTGLETALKQFATRNIKERQEAQSLFAFGKVPQRGLHEEEGAAVDGKGKPGRRLALMMGNEAVGALNWPAGYRNGPTPFDPDPMQARFWSGSASWPRGGAQALMLSVNAQPSAGCCEGAPRTMGRDSSPVSHPFRKGFVSLLETVEGCPPFEDVAFPGARRFLKEHPERVLRAGGPTSTATPYFDPAPKRSAETHRHFVADLWRRGFLRWTRPRCQVGLLFAENGDGAKLRVILDAMPAHELFEPPPGGVGPQGPGAQGLLQGYDLRLGLADAKCCFCGLRLPESLSEYFCLPERVNECRVQGVCPRLAESPLAGCGRPPVFGPTAQEGHFSHCAHVGNLGVASTSERRVSNAVGQLVRGFAAQVSGSSWKTRAAEQRFWLIGQALNGVLRRRRLAGCAVEVGRAQGRARFRDAVAYLLEAAPMAAGFWRGGSGEWRLAVAGDDAELGAAWGADPSYPEVPAAGLASSSWRAKQVQRWKFEGCIQIEEARALVMGARRIAQSVFGAACRRLILSDNMSVVLSFIRCRRCSGRRRRARSGRMQAPRRQKTLSAAWRPRDWKVRLSLTALPPAPRLPELGGDFQALPRGWRRQVAPGSDDDSGASDEQQVAQAGERREKGLQRRATKRRRTHGTEALLDSAAREGQTFLERRSVFAPARRRCGLDLDAFLVDEALVDYMNALFLGGRESAQGDRAMAGLMRRFPECSKQGEAKAPRAWRCRWGWRKLAPGRSRRAWPLALCRGQARRMVGRGALQMAVFLLSMVRGHFGPSHLLTLARGKFIAPAPGARRQWPLPLFSDSKPLRGKTGLAVAGVMLDSGWSQRAAPIFRELKNGAPEEKAWDFSYPQFLNLFALALEVLSVEQPSVRRRAHSGPSVDGARHCRSLEEIQKRGQRKRAISMQRCEKASRRGQSRSLLPSPLRDTLADCENRFEDVLLGKGAEAISL</sequence>
<feature type="region of interest" description="Disordered" evidence="1">
    <location>
        <begin position="1082"/>
        <end position="1109"/>
    </location>
</feature>
<protein>
    <submittedName>
        <fullName evidence="2">Uncharacterized protein</fullName>
    </submittedName>
</protein>
<keyword evidence="3" id="KW-1185">Reference proteome</keyword>
<dbReference type="EMBL" id="CAUYUJ010000892">
    <property type="protein sequence ID" value="CAK0793067.1"/>
    <property type="molecule type" value="Genomic_DNA"/>
</dbReference>
<proteinExistence type="predicted"/>
<evidence type="ECO:0000256" key="1">
    <source>
        <dbReference type="SAM" id="MobiDB-lite"/>
    </source>
</evidence>
<evidence type="ECO:0000313" key="3">
    <source>
        <dbReference type="Proteomes" id="UP001189429"/>
    </source>
</evidence>
<accession>A0ABN9PKC3</accession>
<dbReference type="Proteomes" id="UP001189429">
    <property type="component" value="Unassembled WGS sequence"/>
</dbReference>
<comment type="caution">
    <text evidence="2">The sequence shown here is derived from an EMBL/GenBank/DDBJ whole genome shotgun (WGS) entry which is preliminary data.</text>
</comment>
<feature type="compositionally biased region" description="Basic residues" evidence="1">
    <location>
        <begin position="814"/>
        <end position="823"/>
    </location>
</feature>
<feature type="region of interest" description="Disordered" evidence="1">
    <location>
        <begin position="784"/>
        <end position="830"/>
    </location>
</feature>
<organism evidence="2 3">
    <name type="scientific">Prorocentrum cordatum</name>
    <dbReference type="NCBI Taxonomy" id="2364126"/>
    <lineage>
        <taxon>Eukaryota</taxon>
        <taxon>Sar</taxon>
        <taxon>Alveolata</taxon>
        <taxon>Dinophyceae</taxon>
        <taxon>Prorocentrales</taxon>
        <taxon>Prorocentraceae</taxon>
        <taxon>Prorocentrum</taxon>
    </lineage>
</organism>
<gene>
    <name evidence="2" type="ORF">PCOR1329_LOCUS3481</name>
</gene>